<dbReference type="Proteomes" id="UP001231616">
    <property type="component" value="Unassembled WGS sequence"/>
</dbReference>
<dbReference type="Pfam" id="PF00128">
    <property type="entry name" value="Alpha-amylase"/>
    <property type="match status" value="1"/>
</dbReference>
<dbReference type="PROSITE" id="PS51257">
    <property type="entry name" value="PROKAR_LIPOPROTEIN"/>
    <property type="match status" value="1"/>
</dbReference>
<gene>
    <name evidence="4" type="ORF">Q3O60_07605</name>
</gene>
<dbReference type="InterPro" id="IPR017853">
    <property type="entry name" value="GH"/>
</dbReference>
<dbReference type="Gene3D" id="3.90.400.10">
    <property type="entry name" value="Oligo-1,6-glucosidase, Domain 2"/>
    <property type="match status" value="1"/>
</dbReference>
<proteinExistence type="inferred from homology"/>
<dbReference type="RefSeq" id="WP_305893308.1">
    <property type="nucleotide sequence ID" value="NZ_JAUZVZ010000008.1"/>
</dbReference>
<evidence type="ECO:0000259" key="3">
    <source>
        <dbReference type="SMART" id="SM00642"/>
    </source>
</evidence>
<dbReference type="PANTHER" id="PTHR10357:SF179">
    <property type="entry name" value="NEUTRAL AND BASIC AMINO ACID TRANSPORT PROTEIN RBAT"/>
    <property type="match status" value="1"/>
</dbReference>
<feature type="signal peptide" evidence="2">
    <location>
        <begin position="1"/>
        <end position="22"/>
    </location>
</feature>
<comment type="similarity">
    <text evidence="1">Belongs to the glycosyl hydrolase 13 family.</text>
</comment>
<dbReference type="PANTHER" id="PTHR10357">
    <property type="entry name" value="ALPHA-AMYLASE FAMILY MEMBER"/>
    <property type="match status" value="1"/>
</dbReference>
<dbReference type="SMART" id="SM00642">
    <property type="entry name" value="Aamy"/>
    <property type="match status" value="1"/>
</dbReference>
<evidence type="ECO:0000313" key="5">
    <source>
        <dbReference type="Proteomes" id="UP001231616"/>
    </source>
</evidence>
<feature type="chain" id="PRO_5045211816" evidence="2">
    <location>
        <begin position="23"/>
        <end position="584"/>
    </location>
</feature>
<protein>
    <submittedName>
        <fullName evidence="4">Alpha-amylase family glycosyl hydrolase</fullName>
    </submittedName>
</protein>
<keyword evidence="5" id="KW-1185">Reference proteome</keyword>
<sequence>MRLWLQDSIRLCCGLFVALMLAACQPAPEPASSEQASAEQSSFALQHDSEQASEAPWWDDAVFYQIWPRSFYDTTGDGHGDFNGMTAKLPYLSELGIDAIWLTPMFEAPSYHGYDFTEFYQVESDYGTMADFERFLNEAEARDIKVILDLVINHISREHEWFRLSAERVEPYSDYFIWREDLPAVGKGWGHAWGTNDLPEAVWHFDETRGEYYYAAFGATQPDLNLEHPDVIEEMKTMAKFWLDKGVDGFRLDAVRFVIERGPEGQADLPETIDYWQDFNAFVKSVNPEAYLVGEAWVDIPVAAKYWGDGKGLDQGFDFEFGYIVLDLLQQGLATEAQFGTMSQQSGQMSDGELHPLAANVQRRLDSGAPLAFFTPFLTNHDQDRVAFQLQENQAKAKQAAALLFSSPGTKYIYYGEEIGLTQQQSGHDVYKRAPMLWDQSHQAGFTKAELSWVEQNELFTQNFELWWPDFLAEQLATGDRIVAAQRAQLDSLWQLHRQLIAMQKQRPEMSLNGSYEVQSPLQGVLTVTRELDKQRTVFVLNLAGEMTDISAVLAEQSGLDVIWGYDLDGRQLASDGLLIMQSK</sequence>
<dbReference type="GO" id="GO:0016787">
    <property type="term" value="F:hydrolase activity"/>
    <property type="evidence" value="ECO:0007669"/>
    <property type="project" value="UniProtKB-KW"/>
</dbReference>
<keyword evidence="4" id="KW-0378">Hydrolase</keyword>
<name>A0ABT9GYB0_9GAMM</name>
<dbReference type="CDD" id="cd11316">
    <property type="entry name" value="AmyAc_bac2_AmyA"/>
    <property type="match status" value="1"/>
</dbReference>
<evidence type="ECO:0000256" key="1">
    <source>
        <dbReference type="ARBA" id="ARBA00008061"/>
    </source>
</evidence>
<accession>A0ABT9GYB0</accession>
<reference evidence="4 5" key="1">
    <citation type="submission" date="2023-08" db="EMBL/GenBank/DDBJ databases">
        <authorList>
            <person name="Joshi A."/>
            <person name="Thite S."/>
        </authorList>
    </citation>
    <scope>NUCLEOTIDE SEQUENCE [LARGE SCALE GENOMIC DNA]</scope>
    <source>
        <strain evidence="4 5">AC40</strain>
    </source>
</reference>
<keyword evidence="2" id="KW-0732">Signal</keyword>
<evidence type="ECO:0000256" key="2">
    <source>
        <dbReference type="SAM" id="SignalP"/>
    </source>
</evidence>
<organism evidence="4 5">
    <name type="scientific">Alkalimonas collagenimarina</name>
    <dbReference type="NCBI Taxonomy" id="400390"/>
    <lineage>
        <taxon>Bacteria</taxon>
        <taxon>Pseudomonadati</taxon>
        <taxon>Pseudomonadota</taxon>
        <taxon>Gammaproteobacteria</taxon>
        <taxon>Alkalimonas</taxon>
    </lineage>
</organism>
<comment type="caution">
    <text evidence="4">The sequence shown here is derived from an EMBL/GenBank/DDBJ whole genome shotgun (WGS) entry which is preliminary data.</text>
</comment>
<dbReference type="Gene3D" id="3.20.20.80">
    <property type="entry name" value="Glycosidases"/>
    <property type="match status" value="1"/>
</dbReference>
<feature type="domain" description="Glycosyl hydrolase family 13 catalytic" evidence="3">
    <location>
        <begin position="65"/>
        <end position="450"/>
    </location>
</feature>
<dbReference type="InterPro" id="IPR006047">
    <property type="entry name" value="GH13_cat_dom"/>
</dbReference>
<dbReference type="SUPFAM" id="SSF51445">
    <property type="entry name" value="(Trans)glycosidases"/>
    <property type="match status" value="1"/>
</dbReference>
<dbReference type="EMBL" id="JAUZVZ010000008">
    <property type="protein sequence ID" value="MDP4536047.1"/>
    <property type="molecule type" value="Genomic_DNA"/>
</dbReference>
<evidence type="ECO:0000313" key="4">
    <source>
        <dbReference type="EMBL" id="MDP4536047.1"/>
    </source>
</evidence>
<dbReference type="InterPro" id="IPR045857">
    <property type="entry name" value="O16G_dom_2"/>
</dbReference>